<dbReference type="GO" id="GO:0009535">
    <property type="term" value="C:chloroplast thylakoid membrane"/>
    <property type="evidence" value="ECO:0007669"/>
    <property type="project" value="TreeGrafter"/>
</dbReference>
<reference evidence="5" key="4">
    <citation type="submission" date="2025-04" db="UniProtKB">
        <authorList>
            <consortium name="RefSeq"/>
        </authorList>
    </citation>
    <scope>IDENTIFICATION</scope>
    <source>
        <tissue evidence="5">Leaf</tissue>
    </source>
</reference>
<feature type="compositionally biased region" description="Basic and acidic residues" evidence="1">
    <location>
        <begin position="130"/>
        <end position="139"/>
    </location>
</feature>
<feature type="region of interest" description="Disordered" evidence="1">
    <location>
        <begin position="130"/>
        <end position="204"/>
    </location>
</feature>
<reference evidence="2" key="2">
    <citation type="submission" date="2017-06" db="EMBL/GenBank/DDBJ databases">
        <title>The pomegranate genome and the genomics of punicalagin biosynthesis.</title>
        <authorList>
            <person name="Xu C."/>
        </authorList>
    </citation>
    <scope>NUCLEOTIDE SEQUENCE [LARGE SCALE GENOMIC DNA]</scope>
    <source>
        <tissue evidence="2">Fresh leaf</tissue>
    </source>
</reference>
<dbReference type="PANTHER" id="PTHR35745">
    <property type="entry name" value="BNACNNG14650D PROTEIN"/>
    <property type="match status" value="1"/>
</dbReference>
<evidence type="ECO:0000313" key="3">
    <source>
        <dbReference type="Proteomes" id="UP000197138"/>
    </source>
</evidence>
<dbReference type="RefSeq" id="XP_031373041.1">
    <property type="nucleotide sequence ID" value="XM_031517181.1"/>
</dbReference>
<dbReference type="Pfam" id="PF20711">
    <property type="entry name" value="DUF6825"/>
    <property type="match status" value="1"/>
</dbReference>
<proteinExistence type="predicted"/>
<dbReference type="InterPro" id="IPR040003">
    <property type="entry name" value="PG18-like"/>
</dbReference>
<dbReference type="GO" id="GO:0010027">
    <property type="term" value="P:thylakoid membrane organization"/>
    <property type="evidence" value="ECO:0007669"/>
    <property type="project" value="InterPro"/>
</dbReference>
<organism evidence="2 3">
    <name type="scientific">Punica granatum</name>
    <name type="common">Pomegranate</name>
    <dbReference type="NCBI Taxonomy" id="22663"/>
    <lineage>
        <taxon>Eukaryota</taxon>
        <taxon>Viridiplantae</taxon>
        <taxon>Streptophyta</taxon>
        <taxon>Embryophyta</taxon>
        <taxon>Tracheophyta</taxon>
        <taxon>Spermatophyta</taxon>
        <taxon>Magnoliopsida</taxon>
        <taxon>eudicotyledons</taxon>
        <taxon>Gunneridae</taxon>
        <taxon>Pentapetalae</taxon>
        <taxon>rosids</taxon>
        <taxon>malvids</taxon>
        <taxon>Myrtales</taxon>
        <taxon>Lythraceae</taxon>
        <taxon>Punica</taxon>
    </lineage>
</organism>
<dbReference type="PANTHER" id="PTHR35745:SF1">
    <property type="entry name" value="OS04G0513000 PROTEIN"/>
    <property type="match status" value="1"/>
</dbReference>
<name>A0A218XEX0_PUNGR</name>
<evidence type="ECO:0000313" key="4">
    <source>
        <dbReference type="Proteomes" id="UP000515151"/>
    </source>
</evidence>
<gene>
    <name evidence="5" type="primary">LOC116188064</name>
    <name evidence="2" type="ORF">CDL15_Pgr005282</name>
</gene>
<evidence type="ECO:0000256" key="1">
    <source>
        <dbReference type="SAM" id="MobiDB-lite"/>
    </source>
</evidence>
<sequence length="204" mass="21366">MNTAMAASFSRLPFKPETRHGISAASPSPASASSTALVSSPNLKFLGLRSLRPVVMCNSSTRPGGPSSGDSESRNILDAFFLGKAVAETLNERIESTVGEFLSTVGRLQAEQQKQVQEFQEEVFERAKRAKEKAARESMEAQGLLPKSTAADVTPVTDGAAASSPSLSSRKAPESNPSSNASAGSPEVSDGKSEDPDFEASTEA</sequence>
<reference evidence="3" key="1">
    <citation type="journal article" date="2017" name="Plant J.">
        <title>The pomegranate (Punica granatum L.) genome and the genomics of punicalagin biosynthesis.</title>
        <authorList>
            <person name="Qin G."/>
            <person name="Xu C."/>
            <person name="Ming R."/>
            <person name="Tang H."/>
            <person name="Guyot R."/>
            <person name="Kramer E.M."/>
            <person name="Hu Y."/>
            <person name="Yi X."/>
            <person name="Qi Y."/>
            <person name="Xu X."/>
            <person name="Gao Z."/>
            <person name="Pan H."/>
            <person name="Jian J."/>
            <person name="Tian Y."/>
            <person name="Yue Z."/>
            <person name="Xu Y."/>
        </authorList>
    </citation>
    <scope>NUCLEOTIDE SEQUENCE [LARGE SCALE GENOMIC DNA]</scope>
    <source>
        <strain evidence="3">cv. Dabenzi</strain>
    </source>
</reference>
<dbReference type="OrthoDB" id="532061at2759"/>
<evidence type="ECO:0000313" key="5">
    <source>
        <dbReference type="RefSeq" id="XP_031373041.1"/>
    </source>
</evidence>
<dbReference type="Proteomes" id="UP000515151">
    <property type="component" value="Chromosome 8"/>
</dbReference>
<dbReference type="AlphaFoldDB" id="A0A218XEX0"/>
<dbReference type="GeneID" id="116188064"/>
<reference evidence="4" key="3">
    <citation type="journal article" date="2020" name="Plant Biotechnol. J.">
        <title>The pomegranate (Punica granatum L.) draft genome dissects genetic divergence between soft- and hard-seeded cultivars.</title>
        <authorList>
            <person name="Luo X."/>
            <person name="Li H."/>
            <person name="Wu Z."/>
            <person name="Yao W."/>
            <person name="Zhao P."/>
            <person name="Cao D."/>
            <person name="Yu H."/>
            <person name="Li K."/>
            <person name="Poudel K."/>
            <person name="Zhao D."/>
            <person name="Zhang F."/>
            <person name="Xia X."/>
            <person name="Chen L."/>
            <person name="Wang Q."/>
            <person name="Jing D."/>
            <person name="Cao S."/>
        </authorList>
    </citation>
    <scope>NUCLEOTIDE SEQUENCE [LARGE SCALE GENOMIC DNA]</scope>
</reference>
<keyword evidence="4" id="KW-1185">Reference proteome</keyword>
<dbReference type="Proteomes" id="UP000197138">
    <property type="component" value="Unassembled WGS sequence"/>
</dbReference>
<accession>A0A218XEX0</accession>
<feature type="compositionally biased region" description="Low complexity" evidence="1">
    <location>
        <begin position="174"/>
        <end position="187"/>
    </location>
</feature>
<dbReference type="EMBL" id="MTKT01001941">
    <property type="protein sequence ID" value="OWM82882.1"/>
    <property type="molecule type" value="Genomic_DNA"/>
</dbReference>
<evidence type="ECO:0000313" key="2">
    <source>
        <dbReference type="EMBL" id="OWM82882.1"/>
    </source>
</evidence>
<feature type="compositionally biased region" description="Low complexity" evidence="1">
    <location>
        <begin position="23"/>
        <end position="36"/>
    </location>
</feature>
<protein>
    <submittedName>
        <fullName evidence="5">Uncharacterized protein At4g13200, chloroplastic isoform X1</fullName>
    </submittedName>
</protein>
<feature type="region of interest" description="Disordered" evidence="1">
    <location>
        <begin position="17"/>
        <end position="36"/>
    </location>
</feature>